<reference evidence="8" key="1">
    <citation type="journal article" date="2023" name="Mol. Phylogenet. Evol.">
        <title>Genome-scale phylogeny and comparative genomics of the fungal order Sordariales.</title>
        <authorList>
            <person name="Hensen N."/>
            <person name="Bonometti L."/>
            <person name="Westerberg I."/>
            <person name="Brannstrom I.O."/>
            <person name="Guillou S."/>
            <person name="Cros-Aarteil S."/>
            <person name="Calhoun S."/>
            <person name="Haridas S."/>
            <person name="Kuo A."/>
            <person name="Mondo S."/>
            <person name="Pangilinan J."/>
            <person name="Riley R."/>
            <person name="LaButti K."/>
            <person name="Andreopoulos B."/>
            <person name="Lipzen A."/>
            <person name="Chen C."/>
            <person name="Yan M."/>
            <person name="Daum C."/>
            <person name="Ng V."/>
            <person name="Clum A."/>
            <person name="Steindorff A."/>
            <person name="Ohm R.A."/>
            <person name="Martin F."/>
            <person name="Silar P."/>
            <person name="Natvig D.O."/>
            <person name="Lalanne C."/>
            <person name="Gautier V."/>
            <person name="Ament-Velasquez S.L."/>
            <person name="Kruys A."/>
            <person name="Hutchinson M.I."/>
            <person name="Powell A.J."/>
            <person name="Barry K."/>
            <person name="Miller A.N."/>
            <person name="Grigoriev I.V."/>
            <person name="Debuchy R."/>
            <person name="Gladieux P."/>
            <person name="Hiltunen Thoren M."/>
            <person name="Johannesson H."/>
        </authorList>
    </citation>
    <scope>NUCLEOTIDE SEQUENCE</scope>
    <source>
        <strain evidence="8">CBS 532.94</strain>
    </source>
</reference>
<evidence type="ECO:0000313" key="9">
    <source>
        <dbReference type="Proteomes" id="UP001303760"/>
    </source>
</evidence>
<gene>
    <name evidence="8" type="ORF">C8A03DRAFT_41495</name>
</gene>
<dbReference type="Gene3D" id="3.30.2410.10">
    <property type="entry name" value="Hect, E3 ligase catalytic domain"/>
    <property type="match status" value="1"/>
</dbReference>
<evidence type="ECO:0000256" key="4">
    <source>
        <dbReference type="ARBA" id="ARBA00022786"/>
    </source>
</evidence>
<keyword evidence="4 5" id="KW-0833">Ubl conjugation pathway</keyword>
<feature type="region of interest" description="Disordered" evidence="6">
    <location>
        <begin position="60"/>
        <end position="139"/>
    </location>
</feature>
<dbReference type="Gene3D" id="3.30.2160.10">
    <property type="entry name" value="Hect, E3 ligase catalytic domain"/>
    <property type="match status" value="1"/>
</dbReference>
<feature type="compositionally biased region" description="Low complexity" evidence="6">
    <location>
        <begin position="289"/>
        <end position="300"/>
    </location>
</feature>
<dbReference type="InterPro" id="IPR044611">
    <property type="entry name" value="E3A/B/C-like"/>
</dbReference>
<dbReference type="PANTHER" id="PTHR45700:SF9">
    <property type="entry name" value="HECT-TYPE E3 UBIQUITIN TRANSFERASE"/>
    <property type="match status" value="1"/>
</dbReference>
<protein>
    <recommendedName>
        <fullName evidence="2">HECT-type E3 ubiquitin transferase</fullName>
        <ecNumber evidence="2">2.3.2.26</ecNumber>
    </recommendedName>
</protein>
<evidence type="ECO:0000256" key="2">
    <source>
        <dbReference type="ARBA" id="ARBA00012485"/>
    </source>
</evidence>
<evidence type="ECO:0000313" key="8">
    <source>
        <dbReference type="EMBL" id="KAK4241099.1"/>
    </source>
</evidence>
<dbReference type="InterPro" id="IPR035983">
    <property type="entry name" value="Hect_E3_ubiquitin_ligase"/>
</dbReference>
<dbReference type="CDD" id="cd00078">
    <property type="entry name" value="HECTc"/>
    <property type="match status" value="1"/>
</dbReference>
<dbReference type="FunFam" id="3.30.2160.10:FF:000004">
    <property type="entry name" value="probable E3 ubiquitin-protein ligase HERC4 isoform X1"/>
    <property type="match status" value="1"/>
</dbReference>
<keyword evidence="3" id="KW-0808">Transferase</keyword>
<feature type="domain" description="HECT" evidence="7">
    <location>
        <begin position="802"/>
        <end position="1150"/>
    </location>
</feature>
<evidence type="ECO:0000256" key="5">
    <source>
        <dbReference type="PROSITE-ProRule" id="PRU00104"/>
    </source>
</evidence>
<dbReference type="GO" id="GO:0061630">
    <property type="term" value="F:ubiquitin protein ligase activity"/>
    <property type="evidence" value="ECO:0007669"/>
    <property type="project" value="UniProtKB-EC"/>
</dbReference>
<sequence>MAPWPERGVPPRLAESASLQNQHLAPRHALTVRTTGRYRSASRVSELDVWDNMQNHQIQVESSSSDEGLHPRSHSQPSRPPHRRSMSHPFPSLFSLRKKKSGPVSGAETSSGDEGPSNPEKAPPMRGHHRSGSSVGSRDWNTGRCMTCGSLVRWPKELHVFKCTICVTINDLQPRDQISRQKDASEELLAAEEQSWSNDKHVSLDHTKALIEQCLRTFLTSTLKREATGPLIVDTDVPSRPSPSHLSPELPWTPAQSAANPLNPLALRPRITPNSEPRQHRRRAPSWAGSTTTGSYFSSSPERRPGRAEAYPHGLGIRPNQPPPSPGADAKKMFKPLEDYVDACFTSFHRINSSFLIPRSHHHTRHGADERPRRPSAHAHPRREPQSSSYPLPDLDPKLLLLGDEDVHGQSIVSSRSPHIDWAELEDWYTTTIEAGRPWLHVYRSLVAEEPALAVSPAAMQNIESQILIGQENVQKTLVKACESILKRPGRRITEPQELRFLLIITANPLLHSSYQSYAGEYPHPKSALSTPSGLSPRGSGPVSGRHSAIIKRIVGLMSNAPIECHNHLAAWYARFPEPLFVQTKDLFSGFLAYRLVRQNEKRIDAPIDYLTGGLIPRMGAGQSSASLHAALGHPTRSGNKKQQEKKVAYQEDWQIRAVARVLGFLFTANNMSHARHSLGHRADSFSDRQRQLVRAPGQILATSDFYMTLLDDSDLVADFEAWERRQDRLSFCQYPFLLSIGAKIRILEHEARRQMEDKARDAFFDSILTNRTVQKFLVLNIRRDCLVDDSLKAVSEVIGSGGEEIKKMLKIIFKGEEGIDAGGLRKEWFLLLVRELFNPDHGMFLYDEDSQYCYFNPNSLEPSEQFFLVGVVLGLAIYNSTILDVALPPFAFRKLLLAAPPASIPTSQPRQSMTYTLDDLAEYRPRLAHGLRQLLDFEGDVESTFGLDFAIDTDRYGVIEKVPLCPNGERRTVTNANRKEYVDSYVRYLLDTAVTRQFEPFKRGFFTVCNSNALSLFRPEEIELLVRGAGSDQPLDVASLKAVAQYDNWRVPNPAEDEPTVRWFWETLEAAEPPDQRRLLAFITGSDRIPAMGAASLGIRVSCLGEDCGRFPTARTCFNSLGLWRCSGRERFEEVLWRAVRESEGFGLK</sequence>
<keyword evidence="9" id="KW-1185">Reference proteome</keyword>
<dbReference type="InterPro" id="IPR000569">
    <property type="entry name" value="HECT_dom"/>
</dbReference>
<dbReference type="EC" id="2.3.2.26" evidence="2"/>
<reference evidence="8" key="2">
    <citation type="submission" date="2023-05" db="EMBL/GenBank/DDBJ databases">
        <authorList>
            <consortium name="Lawrence Berkeley National Laboratory"/>
            <person name="Steindorff A."/>
            <person name="Hensen N."/>
            <person name="Bonometti L."/>
            <person name="Westerberg I."/>
            <person name="Brannstrom I.O."/>
            <person name="Guillou S."/>
            <person name="Cros-Aarteil S."/>
            <person name="Calhoun S."/>
            <person name="Haridas S."/>
            <person name="Kuo A."/>
            <person name="Mondo S."/>
            <person name="Pangilinan J."/>
            <person name="Riley R."/>
            <person name="Labutti K."/>
            <person name="Andreopoulos B."/>
            <person name="Lipzen A."/>
            <person name="Chen C."/>
            <person name="Yanf M."/>
            <person name="Daum C."/>
            <person name="Ng V."/>
            <person name="Clum A."/>
            <person name="Ohm R."/>
            <person name="Martin F."/>
            <person name="Silar P."/>
            <person name="Natvig D."/>
            <person name="Lalanne C."/>
            <person name="Gautier V."/>
            <person name="Ament-Velasquez S.L."/>
            <person name="Kruys A."/>
            <person name="Hutchinson M.I."/>
            <person name="Powell A.J."/>
            <person name="Barry K."/>
            <person name="Miller A.N."/>
            <person name="Grigoriev I.V."/>
            <person name="Debuchy R."/>
            <person name="Gladieux P."/>
            <person name="Thoren M.H."/>
            <person name="Johannesson H."/>
        </authorList>
    </citation>
    <scope>NUCLEOTIDE SEQUENCE</scope>
    <source>
        <strain evidence="8">CBS 532.94</strain>
    </source>
</reference>
<feature type="region of interest" description="Disordered" evidence="6">
    <location>
        <begin position="16"/>
        <end position="43"/>
    </location>
</feature>
<dbReference type="Gene3D" id="3.90.1750.10">
    <property type="entry name" value="Hect, E3 ligase catalytic domains"/>
    <property type="match status" value="1"/>
</dbReference>
<feature type="active site" description="Glycyl thioester intermediate" evidence="5">
    <location>
        <position position="1118"/>
    </location>
</feature>
<dbReference type="PROSITE" id="PS50237">
    <property type="entry name" value="HECT"/>
    <property type="match status" value="1"/>
</dbReference>
<comment type="catalytic activity">
    <reaction evidence="1">
        <text>S-ubiquitinyl-[E2 ubiquitin-conjugating enzyme]-L-cysteine + [acceptor protein]-L-lysine = [E2 ubiquitin-conjugating enzyme]-L-cysteine + N(6)-ubiquitinyl-[acceptor protein]-L-lysine.</text>
        <dbReference type="EC" id="2.3.2.26"/>
    </reaction>
</comment>
<dbReference type="GO" id="GO:0000209">
    <property type="term" value="P:protein polyubiquitination"/>
    <property type="evidence" value="ECO:0007669"/>
    <property type="project" value="InterPro"/>
</dbReference>
<feature type="region of interest" description="Disordered" evidence="6">
    <location>
        <begin position="232"/>
        <end position="331"/>
    </location>
</feature>
<dbReference type="AlphaFoldDB" id="A0AAN7HHU4"/>
<accession>A0AAN7HHU4</accession>
<name>A0AAN7HHU4_9PEZI</name>
<evidence type="ECO:0000259" key="7">
    <source>
        <dbReference type="PROSITE" id="PS50237"/>
    </source>
</evidence>
<dbReference type="Proteomes" id="UP001303760">
    <property type="component" value="Unassembled WGS sequence"/>
</dbReference>
<evidence type="ECO:0000256" key="3">
    <source>
        <dbReference type="ARBA" id="ARBA00022679"/>
    </source>
</evidence>
<evidence type="ECO:0000256" key="1">
    <source>
        <dbReference type="ARBA" id="ARBA00000885"/>
    </source>
</evidence>
<dbReference type="Pfam" id="PF00632">
    <property type="entry name" value="HECT"/>
    <property type="match status" value="1"/>
</dbReference>
<dbReference type="PANTHER" id="PTHR45700">
    <property type="entry name" value="UBIQUITIN-PROTEIN LIGASE E3C"/>
    <property type="match status" value="1"/>
</dbReference>
<proteinExistence type="predicted"/>
<evidence type="ECO:0000256" key="6">
    <source>
        <dbReference type="SAM" id="MobiDB-lite"/>
    </source>
</evidence>
<comment type="caution">
    <text evidence="8">The sequence shown here is derived from an EMBL/GenBank/DDBJ whole genome shotgun (WGS) entry which is preliminary data.</text>
</comment>
<dbReference type="EMBL" id="MU860028">
    <property type="protein sequence ID" value="KAK4241099.1"/>
    <property type="molecule type" value="Genomic_DNA"/>
</dbReference>
<organism evidence="8 9">
    <name type="scientific">Achaetomium macrosporum</name>
    <dbReference type="NCBI Taxonomy" id="79813"/>
    <lineage>
        <taxon>Eukaryota</taxon>
        <taxon>Fungi</taxon>
        <taxon>Dikarya</taxon>
        <taxon>Ascomycota</taxon>
        <taxon>Pezizomycotina</taxon>
        <taxon>Sordariomycetes</taxon>
        <taxon>Sordariomycetidae</taxon>
        <taxon>Sordariales</taxon>
        <taxon>Chaetomiaceae</taxon>
        <taxon>Achaetomium</taxon>
    </lineage>
</organism>
<dbReference type="SUPFAM" id="SSF56204">
    <property type="entry name" value="Hect, E3 ligase catalytic domain"/>
    <property type="match status" value="1"/>
</dbReference>
<dbReference type="SMART" id="SM00119">
    <property type="entry name" value="HECTc"/>
    <property type="match status" value="1"/>
</dbReference>
<feature type="region of interest" description="Disordered" evidence="6">
    <location>
        <begin position="359"/>
        <end position="395"/>
    </location>
</feature>